<evidence type="ECO:0000256" key="6">
    <source>
        <dbReference type="PIRSR" id="PIRSR000097-3"/>
    </source>
</evidence>
<dbReference type="SUPFAM" id="SSF51430">
    <property type="entry name" value="NAD(P)-linked oxidoreductase"/>
    <property type="match status" value="1"/>
</dbReference>
<dbReference type="Gene3D" id="3.20.20.100">
    <property type="entry name" value="NADP-dependent oxidoreductase domain"/>
    <property type="match status" value="1"/>
</dbReference>
<evidence type="ECO:0000259" key="7">
    <source>
        <dbReference type="Pfam" id="PF00248"/>
    </source>
</evidence>
<proteinExistence type="inferred from homology"/>
<feature type="active site" description="Proton donor" evidence="4">
    <location>
        <position position="52"/>
    </location>
</feature>
<keyword evidence="2" id="KW-0521">NADP</keyword>
<dbReference type="PANTHER" id="PTHR43827:SF3">
    <property type="entry name" value="NADP-DEPENDENT OXIDOREDUCTASE DOMAIN-CONTAINING PROTEIN"/>
    <property type="match status" value="1"/>
</dbReference>
<evidence type="ECO:0000256" key="5">
    <source>
        <dbReference type="PIRSR" id="PIRSR000097-2"/>
    </source>
</evidence>
<protein>
    <submittedName>
        <fullName evidence="8">Putative oxidoreductase/MSMEI_2347</fullName>
        <ecNumber evidence="8">1.-.-.-</ecNumber>
    </submittedName>
</protein>
<evidence type="ECO:0000256" key="1">
    <source>
        <dbReference type="ARBA" id="ARBA00007905"/>
    </source>
</evidence>
<dbReference type="InterPro" id="IPR036812">
    <property type="entry name" value="NAD(P)_OxRdtase_dom_sf"/>
</dbReference>
<accession>A0A6N2S554</accession>
<keyword evidence="3 8" id="KW-0560">Oxidoreductase</keyword>
<feature type="site" description="Lowers pKa of active site Tyr" evidence="6">
    <location>
        <position position="77"/>
    </location>
</feature>
<reference evidence="8" key="1">
    <citation type="submission" date="2019-11" db="EMBL/GenBank/DDBJ databases">
        <authorList>
            <person name="Feng L."/>
        </authorList>
    </citation>
    <scope>NUCLEOTIDE SEQUENCE</scope>
    <source>
        <strain evidence="8">AodontolyticusLFYP35</strain>
    </source>
</reference>
<dbReference type="PROSITE" id="PS00798">
    <property type="entry name" value="ALDOKETO_REDUCTASE_1"/>
    <property type="match status" value="1"/>
</dbReference>
<feature type="domain" description="NADP-dependent oxidoreductase" evidence="7">
    <location>
        <begin position="20"/>
        <end position="264"/>
    </location>
</feature>
<name>A0A6N2S554_9ACTO</name>
<dbReference type="InterPro" id="IPR023210">
    <property type="entry name" value="NADP_OxRdtase_dom"/>
</dbReference>
<dbReference type="CDD" id="cd19071">
    <property type="entry name" value="AKR_AKR1-5-like"/>
    <property type="match status" value="1"/>
</dbReference>
<organism evidence="8">
    <name type="scientific">Schaalia odontolytica</name>
    <dbReference type="NCBI Taxonomy" id="1660"/>
    <lineage>
        <taxon>Bacteria</taxon>
        <taxon>Bacillati</taxon>
        <taxon>Actinomycetota</taxon>
        <taxon>Actinomycetes</taxon>
        <taxon>Actinomycetales</taxon>
        <taxon>Actinomycetaceae</taxon>
        <taxon>Schaalia</taxon>
    </lineage>
</organism>
<dbReference type="PRINTS" id="PR00069">
    <property type="entry name" value="ALDKETRDTASE"/>
</dbReference>
<dbReference type="EMBL" id="CACRSM010000002">
    <property type="protein sequence ID" value="VYS88793.1"/>
    <property type="molecule type" value="Genomic_DNA"/>
</dbReference>
<comment type="similarity">
    <text evidence="1">Belongs to the aldo/keto reductase family.</text>
</comment>
<dbReference type="EC" id="1.-.-.-" evidence="8"/>
<dbReference type="PROSITE" id="PS00062">
    <property type="entry name" value="ALDOKETO_REDUCTASE_2"/>
    <property type="match status" value="1"/>
</dbReference>
<evidence type="ECO:0000256" key="3">
    <source>
        <dbReference type="ARBA" id="ARBA00023002"/>
    </source>
</evidence>
<dbReference type="PANTHER" id="PTHR43827">
    <property type="entry name" value="2,5-DIKETO-D-GLUCONIC ACID REDUCTASE"/>
    <property type="match status" value="1"/>
</dbReference>
<gene>
    <name evidence="8" type="ORF">AOLFYP35_00710</name>
</gene>
<dbReference type="PIRSF" id="PIRSF000097">
    <property type="entry name" value="AKR"/>
    <property type="match status" value="1"/>
</dbReference>
<dbReference type="InterPro" id="IPR020471">
    <property type="entry name" value="AKR"/>
</dbReference>
<dbReference type="InterPro" id="IPR018170">
    <property type="entry name" value="Aldo/ket_reductase_CS"/>
</dbReference>
<dbReference type="FunFam" id="3.20.20.100:FF:000002">
    <property type="entry name" value="2,5-diketo-D-gluconic acid reductase A"/>
    <property type="match status" value="1"/>
</dbReference>
<evidence type="ECO:0000256" key="2">
    <source>
        <dbReference type="ARBA" id="ARBA00022857"/>
    </source>
</evidence>
<evidence type="ECO:0000313" key="8">
    <source>
        <dbReference type="EMBL" id="VYS88793.1"/>
    </source>
</evidence>
<dbReference type="Pfam" id="PF00248">
    <property type="entry name" value="Aldo_ket_red"/>
    <property type="match status" value="1"/>
</dbReference>
<dbReference type="GO" id="GO:0016616">
    <property type="term" value="F:oxidoreductase activity, acting on the CH-OH group of donors, NAD or NADP as acceptor"/>
    <property type="evidence" value="ECO:0007669"/>
    <property type="project" value="UniProtKB-ARBA"/>
</dbReference>
<sequence>MAQSIALLPLNSGASIPQFGFGTYKLTGQDAYDGVCDALELGYRHIDTAQMYRNEAEVGRALADAPIAREEIFVTSKLNNPNHEPDVARESLQRSLEDLQLDYLDLFLIHWPLPMFYGGDIMPTWRAMESFVDEGLVRSIGVSNFEAHHLAPILEQGCIMPAVNQIESHPYFANRELHRFNAEHGIITEAWAPLARGTVLGEPSIIEIAREVGARESQVVLHWALQRGDVVFPKASSHERRAENLDVWGFELSADQMARIDALDRGEAGRTGKHPDVMDRM</sequence>
<feature type="binding site" evidence="5">
    <location>
        <position position="110"/>
    </location>
    <ligand>
        <name>substrate</name>
    </ligand>
</feature>
<evidence type="ECO:0000256" key="4">
    <source>
        <dbReference type="PIRSR" id="PIRSR000097-1"/>
    </source>
</evidence>
<dbReference type="AlphaFoldDB" id="A0A6N2S554"/>